<dbReference type="AlphaFoldDB" id="A0A645EBQ2"/>
<comment type="caution">
    <text evidence="1">The sequence shown here is derived from an EMBL/GenBank/DDBJ whole genome shotgun (WGS) entry which is preliminary data.</text>
</comment>
<accession>A0A645EBQ2</accession>
<protein>
    <submittedName>
        <fullName evidence="1">Uncharacterized protein</fullName>
    </submittedName>
</protein>
<proteinExistence type="predicted"/>
<sequence length="32" mass="4040">MMFKENHRILDEIEFHETKIKSIINNEYEEEE</sequence>
<gene>
    <name evidence="1" type="ORF">SDC9_145273</name>
</gene>
<evidence type="ECO:0000313" key="1">
    <source>
        <dbReference type="EMBL" id="MPM98092.1"/>
    </source>
</evidence>
<dbReference type="EMBL" id="VSSQ01044278">
    <property type="protein sequence ID" value="MPM98092.1"/>
    <property type="molecule type" value="Genomic_DNA"/>
</dbReference>
<reference evidence="1" key="1">
    <citation type="submission" date="2019-08" db="EMBL/GenBank/DDBJ databases">
        <authorList>
            <person name="Kucharzyk K."/>
            <person name="Murdoch R.W."/>
            <person name="Higgins S."/>
            <person name="Loffler F."/>
        </authorList>
    </citation>
    <scope>NUCLEOTIDE SEQUENCE</scope>
</reference>
<name>A0A645EBQ2_9ZZZZ</name>
<organism evidence="1">
    <name type="scientific">bioreactor metagenome</name>
    <dbReference type="NCBI Taxonomy" id="1076179"/>
    <lineage>
        <taxon>unclassified sequences</taxon>
        <taxon>metagenomes</taxon>
        <taxon>ecological metagenomes</taxon>
    </lineage>
</organism>